<protein>
    <recommendedName>
        <fullName evidence="3">Transposase IS4-like domain-containing protein</fullName>
    </recommendedName>
</protein>
<reference evidence="2" key="1">
    <citation type="submission" date="2012-11" db="EMBL/GenBank/DDBJ databases">
        <authorList>
            <person name="Lucero-Rivera Y.E."/>
            <person name="Tovar-Ramirez D."/>
        </authorList>
    </citation>
    <scope>NUCLEOTIDE SEQUENCE [LARGE SCALE GENOMIC DNA]</scope>
    <source>
        <strain evidence="2">Araruama</strain>
    </source>
</reference>
<evidence type="ECO:0000313" key="1">
    <source>
        <dbReference type="EMBL" id="ETR65664.1"/>
    </source>
</evidence>
<sequence>MQNTYKVTITQDKFNIEYDAAYYEKSSQYDGKYVFETTVSKEILTTNDVRDTYKKLQEVEHAFRDMKTDKLQTRPIYHRLAAQTRGHILLACS</sequence>
<accession>A0A1V1NSX4</accession>
<proteinExistence type="predicted"/>
<dbReference type="EMBL" id="ATBP01002609">
    <property type="protein sequence ID" value="ETR65664.1"/>
    <property type="molecule type" value="Genomic_DNA"/>
</dbReference>
<evidence type="ECO:0008006" key="3">
    <source>
        <dbReference type="Google" id="ProtNLM"/>
    </source>
</evidence>
<gene>
    <name evidence="1" type="ORF">OMM_13903</name>
</gene>
<organism evidence="1 2">
    <name type="scientific">Candidatus Magnetoglobus multicellularis str. Araruama</name>
    <dbReference type="NCBI Taxonomy" id="890399"/>
    <lineage>
        <taxon>Bacteria</taxon>
        <taxon>Pseudomonadati</taxon>
        <taxon>Thermodesulfobacteriota</taxon>
        <taxon>Desulfobacteria</taxon>
        <taxon>Desulfobacterales</taxon>
        <taxon>Desulfobacteraceae</taxon>
        <taxon>Candidatus Magnetoglobus</taxon>
    </lineage>
</organism>
<evidence type="ECO:0000313" key="2">
    <source>
        <dbReference type="Proteomes" id="UP000189670"/>
    </source>
</evidence>
<dbReference type="AlphaFoldDB" id="A0A1V1NSX4"/>
<dbReference type="Proteomes" id="UP000189670">
    <property type="component" value="Unassembled WGS sequence"/>
</dbReference>
<comment type="caution">
    <text evidence="1">The sequence shown here is derived from an EMBL/GenBank/DDBJ whole genome shotgun (WGS) entry which is preliminary data.</text>
</comment>
<name>A0A1V1NSX4_9BACT</name>
<feature type="non-terminal residue" evidence="1">
    <location>
        <position position="93"/>
    </location>
</feature>